<evidence type="ECO:0000313" key="4">
    <source>
        <dbReference type="Proteomes" id="UP000218327"/>
    </source>
</evidence>
<feature type="transmembrane region" description="Helical" evidence="2">
    <location>
        <begin position="21"/>
        <end position="41"/>
    </location>
</feature>
<protein>
    <submittedName>
        <fullName evidence="3">Uncharacterized protein</fullName>
    </submittedName>
</protein>
<evidence type="ECO:0000256" key="1">
    <source>
        <dbReference type="SAM" id="Coils"/>
    </source>
</evidence>
<gene>
    <name evidence="3" type="ORF">COA96_07295</name>
</gene>
<keyword evidence="2" id="KW-0472">Membrane</keyword>
<keyword evidence="2" id="KW-1133">Transmembrane helix</keyword>
<comment type="caution">
    <text evidence="3">The sequence shown here is derived from an EMBL/GenBank/DDBJ whole genome shotgun (WGS) entry which is preliminary data.</text>
</comment>
<sequence>MTATNNPGFYPFYDPYRGGELLGYSGKLAISVSVGTFYLLLQYFSLADKTVLFTQYCWVLAAIISTSLFSLYVATDIFRRSLTMINTLEGRHAASNQVVADWLNNKWYFLSGLGFATTSITTGHFLGIPLEFYETPYSLFAMYMGLFLAGFTSGMGLLSIVAVIILYLKFVPNLQYSLDPHNPDGFGGIKKLGDSLWFFGGLAAAVGILVSIHMFGVSWTNTSSAYVQLLFLMWIAMPYIVAISIVLIPGLAVRRQVAYYKTYKSQQLKQEKIETYSSYKQFDSNEDDVIIAEKKELHKKLNRIQNDLDKLEEMRNSHIDVKD</sequence>
<keyword evidence="1" id="KW-0175">Coiled coil</keyword>
<dbReference type="Proteomes" id="UP000218327">
    <property type="component" value="Unassembled WGS sequence"/>
</dbReference>
<organism evidence="3 4">
    <name type="scientific">SAR86 cluster bacterium</name>
    <dbReference type="NCBI Taxonomy" id="2030880"/>
    <lineage>
        <taxon>Bacteria</taxon>
        <taxon>Pseudomonadati</taxon>
        <taxon>Pseudomonadota</taxon>
        <taxon>Gammaproteobacteria</taxon>
        <taxon>SAR86 cluster</taxon>
    </lineage>
</organism>
<dbReference type="EMBL" id="NVVJ01000017">
    <property type="protein sequence ID" value="PCJ25432.1"/>
    <property type="molecule type" value="Genomic_DNA"/>
</dbReference>
<accession>A0A2A5B1Q1</accession>
<dbReference type="AlphaFoldDB" id="A0A2A5B1Q1"/>
<feature type="transmembrane region" description="Helical" evidence="2">
    <location>
        <begin position="107"/>
        <end position="128"/>
    </location>
</feature>
<evidence type="ECO:0000313" key="3">
    <source>
        <dbReference type="EMBL" id="PCJ25432.1"/>
    </source>
</evidence>
<evidence type="ECO:0000256" key="2">
    <source>
        <dbReference type="SAM" id="Phobius"/>
    </source>
</evidence>
<feature type="coiled-coil region" evidence="1">
    <location>
        <begin position="294"/>
        <end position="321"/>
    </location>
</feature>
<keyword evidence="2" id="KW-0812">Transmembrane</keyword>
<feature type="transmembrane region" description="Helical" evidence="2">
    <location>
        <begin position="140"/>
        <end position="168"/>
    </location>
</feature>
<feature type="transmembrane region" description="Helical" evidence="2">
    <location>
        <begin position="231"/>
        <end position="253"/>
    </location>
</feature>
<name>A0A2A5B1Q1_9GAMM</name>
<feature type="transmembrane region" description="Helical" evidence="2">
    <location>
        <begin position="196"/>
        <end position="219"/>
    </location>
</feature>
<reference evidence="4" key="1">
    <citation type="submission" date="2017-08" db="EMBL/GenBank/DDBJ databases">
        <title>A dynamic microbial community with high functional redundancy inhabits the cold, oxic subseafloor aquifer.</title>
        <authorList>
            <person name="Tully B.J."/>
            <person name="Wheat C.G."/>
            <person name="Glazer B.T."/>
            <person name="Huber J.A."/>
        </authorList>
    </citation>
    <scope>NUCLEOTIDE SEQUENCE [LARGE SCALE GENOMIC DNA]</scope>
</reference>
<proteinExistence type="predicted"/>
<feature type="transmembrane region" description="Helical" evidence="2">
    <location>
        <begin position="53"/>
        <end position="74"/>
    </location>
</feature>